<feature type="binding site" evidence="3">
    <location>
        <position position="96"/>
    </location>
    <ligand>
        <name>a divalent metal cation</name>
        <dbReference type="ChEBI" id="CHEBI:60240"/>
        <label>1</label>
    </ligand>
</feature>
<dbReference type="InterPro" id="IPR018228">
    <property type="entry name" value="DNase_TatD-rel_CS"/>
</dbReference>
<dbReference type="GO" id="GO:0046872">
    <property type="term" value="F:metal ion binding"/>
    <property type="evidence" value="ECO:0007669"/>
    <property type="project" value="UniProtKB-KW"/>
</dbReference>
<dbReference type="PANTHER" id="PTHR46124">
    <property type="entry name" value="D-AMINOACYL-TRNA DEACYLASE"/>
    <property type="match status" value="1"/>
</dbReference>
<dbReference type="GO" id="GO:0004536">
    <property type="term" value="F:DNA nuclease activity"/>
    <property type="evidence" value="ECO:0007669"/>
    <property type="project" value="InterPro"/>
</dbReference>
<reference evidence="5" key="1">
    <citation type="submission" date="2017-09" db="EMBL/GenBank/DDBJ databases">
        <title>Depth-based differentiation of microbial function through sediment-hosted aquifers and enrichment of novel symbionts in the deep terrestrial subsurface.</title>
        <authorList>
            <person name="Probst A.J."/>
            <person name="Ladd B."/>
            <person name="Jarett J.K."/>
            <person name="Geller-Mcgrath D.E."/>
            <person name="Sieber C.M.K."/>
            <person name="Emerson J.B."/>
            <person name="Anantharaman K."/>
            <person name="Thomas B.C."/>
            <person name="Malmstrom R."/>
            <person name="Stieglmeier M."/>
            <person name="Klingl A."/>
            <person name="Woyke T."/>
            <person name="Ryan C.M."/>
            <person name="Banfield J.F."/>
        </authorList>
    </citation>
    <scope>NUCLEOTIDE SEQUENCE [LARGE SCALE GENOMIC DNA]</scope>
</reference>
<feature type="binding site" evidence="3">
    <location>
        <position position="209"/>
    </location>
    <ligand>
        <name>a divalent metal cation</name>
        <dbReference type="ChEBI" id="CHEBI:60240"/>
        <label>1</label>
    </ligand>
</feature>
<comment type="caution">
    <text evidence="4">The sequence shown here is derived from an EMBL/GenBank/DDBJ whole genome shotgun (WGS) entry which is preliminary data.</text>
</comment>
<keyword evidence="1 3" id="KW-0479">Metal-binding</keyword>
<dbReference type="FunFam" id="3.20.20.140:FF:000005">
    <property type="entry name" value="TatD family hydrolase"/>
    <property type="match status" value="1"/>
</dbReference>
<feature type="binding site" evidence="3">
    <location>
        <position position="159"/>
    </location>
    <ligand>
        <name>a divalent metal cation</name>
        <dbReference type="ChEBI" id="CHEBI:60240"/>
        <label>2</label>
    </ligand>
</feature>
<evidence type="ECO:0000313" key="4">
    <source>
        <dbReference type="EMBL" id="PIS23013.1"/>
    </source>
</evidence>
<dbReference type="GO" id="GO:0016788">
    <property type="term" value="F:hydrolase activity, acting on ester bonds"/>
    <property type="evidence" value="ECO:0007669"/>
    <property type="project" value="InterPro"/>
</dbReference>
<dbReference type="InterPro" id="IPR015991">
    <property type="entry name" value="TatD/YcfH-like"/>
</dbReference>
<dbReference type="NCBIfam" id="TIGR00010">
    <property type="entry name" value="YchF/TatD family DNA exonuclease"/>
    <property type="match status" value="1"/>
</dbReference>
<gene>
    <name evidence="4" type="ORF">COT49_02310</name>
</gene>
<dbReference type="InterPro" id="IPR001130">
    <property type="entry name" value="TatD-like"/>
</dbReference>
<dbReference type="SUPFAM" id="SSF51556">
    <property type="entry name" value="Metallo-dependent hydrolases"/>
    <property type="match status" value="1"/>
</dbReference>
<evidence type="ECO:0000313" key="5">
    <source>
        <dbReference type="Proteomes" id="UP000230340"/>
    </source>
</evidence>
<dbReference type="CDD" id="cd01310">
    <property type="entry name" value="TatD_DNAse"/>
    <property type="match status" value="1"/>
</dbReference>
<protein>
    <submittedName>
        <fullName evidence="4">Hydrolase TatD</fullName>
    </submittedName>
</protein>
<evidence type="ECO:0000256" key="2">
    <source>
        <dbReference type="ARBA" id="ARBA00022801"/>
    </source>
</evidence>
<dbReference type="PIRSF" id="PIRSF005902">
    <property type="entry name" value="DNase_TatD"/>
    <property type="match status" value="1"/>
</dbReference>
<dbReference type="InterPro" id="IPR032466">
    <property type="entry name" value="Metal_Hydrolase"/>
</dbReference>
<dbReference type="Proteomes" id="UP000230340">
    <property type="component" value="Unassembled WGS sequence"/>
</dbReference>
<evidence type="ECO:0000256" key="3">
    <source>
        <dbReference type="PIRSR" id="PIRSR005902-1"/>
    </source>
</evidence>
<dbReference type="Pfam" id="PF01026">
    <property type="entry name" value="TatD_DNase"/>
    <property type="match status" value="1"/>
</dbReference>
<dbReference type="PROSITE" id="PS01090">
    <property type="entry name" value="TATD_2"/>
    <property type="match status" value="1"/>
</dbReference>
<dbReference type="PANTHER" id="PTHR46124:SF2">
    <property type="entry name" value="D-AMINOACYL-TRNA DEACYLASE"/>
    <property type="match status" value="1"/>
</dbReference>
<proteinExistence type="predicted"/>
<feature type="binding site" evidence="3">
    <location>
        <position position="8"/>
    </location>
    <ligand>
        <name>a divalent metal cation</name>
        <dbReference type="ChEBI" id="CHEBI:60240"/>
        <label>1</label>
    </ligand>
</feature>
<feature type="binding site" evidence="3">
    <location>
        <position position="137"/>
    </location>
    <ligand>
        <name>a divalent metal cation</name>
        <dbReference type="ChEBI" id="CHEBI:60240"/>
        <label>2</label>
    </ligand>
</feature>
<dbReference type="PROSITE" id="PS01091">
    <property type="entry name" value="TATD_3"/>
    <property type="match status" value="1"/>
</dbReference>
<accession>A0A2H0XDM5</accession>
<feature type="binding site" evidence="3">
    <location>
        <position position="6"/>
    </location>
    <ligand>
        <name>a divalent metal cation</name>
        <dbReference type="ChEBI" id="CHEBI:60240"/>
        <label>1</label>
    </ligand>
</feature>
<dbReference type="Gene3D" id="3.20.20.140">
    <property type="entry name" value="Metal-dependent hydrolases"/>
    <property type="match status" value="1"/>
</dbReference>
<organism evidence="4 5">
    <name type="scientific">candidate division WWE3 bacterium CG08_land_8_20_14_0_20_40_13</name>
    <dbReference type="NCBI Taxonomy" id="1975084"/>
    <lineage>
        <taxon>Bacteria</taxon>
        <taxon>Katanobacteria</taxon>
    </lineage>
</organism>
<evidence type="ECO:0000256" key="1">
    <source>
        <dbReference type="ARBA" id="ARBA00022723"/>
    </source>
</evidence>
<dbReference type="AlphaFoldDB" id="A0A2H0XDM5"/>
<sequence length="264" mass="29155">MLIDTHAHLRWDSYGLSLDDVIERATAAGVNKIICVSSSLKEAQGAVAIAGKYPKVVAVVGIHPQDTDAGQKETVDDQLELLAELAKSPKVVAIGECGFDFSPVPPMEKERSVGEQEMIFTFQLNLSRRLGKPIVIHSRNAKDKTVEYIKKFHPAGVWHCFVEDWETAEIALAEGLYLSFNGIITYKSGGKILEVAKNTPLERILLETDAPFLTPEPLRSNPRIKINEPAHVKIVAEKIAEIKGIAFQEVAEVTSENAEKLFRL</sequence>
<dbReference type="GO" id="GO:0005829">
    <property type="term" value="C:cytosol"/>
    <property type="evidence" value="ECO:0007669"/>
    <property type="project" value="TreeGrafter"/>
</dbReference>
<name>A0A2H0XDM5_UNCKA</name>
<keyword evidence="2 4" id="KW-0378">Hydrolase</keyword>
<dbReference type="EMBL" id="PEYT01000021">
    <property type="protein sequence ID" value="PIS23013.1"/>
    <property type="molecule type" value="Genomic_DNA"/>
</dbReference>